<dbReference type="InterPro" id="IPR036345">
    <property type="entry name" value="ExoRNase_PH_dom2_sf"/>
</dbReference>
<name>A0AAE8MXZ8_9PEZI</name>
<dbReference type="InterPro" id="IPR020568">
    <property type="entry name" value="Ribosomal_Su5_D2-typ_SF"/>
</dbReference>
<keyword evidence="5" id="KW-0271">Exosome</keyword>
<reference evidence="9" key="1">
    <citation type="submission" date="2018-03" db="EMBL/GenBank/DDBJ databases">
        <authorList>
            <person name="Guldener U."/>
        </authorList>
    </citation>
    <scope>NUCLEOTIDE SEQUENCE</scope>
</reference>
<gene>
    <name evidence="9" type="ORF">DNG_05245</name>
</gene>
<dbReference type="AlphaFoldDB" id="A0AAE8MXZ8"/>
<dbReference type="InterPro" id="IPR027408">
    <property type="entry name" value="PNPase/RNase_PH_dom_sf"/>
</dbReference>
<comment type="subunit">
    <text evidence="6">Component of the RNA exosome complex. Specifically part of the catalytically inactive RNA exosome core complex (Exo-9) which may associate with the catalytic subunits RRP6 and DIS3 in cytoplasmic- and nuclear-specific RNA exosome complex forms. Exo-9 is formed by a hexameric base ring of RNase PH domain-containing subunits and a cap ring consisting of CSL4, RRP4 and RRP40.</text>
</comment>
<proteinExistence type="inferred from homology"/>
<comment type="similarity">
    <text evidence="3">Belongs to the RNase PH family.</text>
</comment>
<evidence type="ECO:0000313" key="10">
    <source>
        <dbReference type="Proteomes" id="UP001187682"/>
    </source>
</evidence>
<evidence type="ECO:0000256" key="5">
    <source>
        <dbReference type="ARBA" id="ARBA00022835"/>
    </source>
</evidence>
<evidence type="ECO:0000313" key="9">
    <source>
        <dbReference type="EMBL" id="SPO02572.1"/>
    </source>
</evidence>
<dbReference type="Proteomes" id="UP001187682">
    <property type="component" value="Unassembled WGS sequence"/>
</dbReference>
<sequence>MSLDTSTYSLGLLRVDGRRWNELRRLDGQIRTQHASDGSSYLEMGHTKVMCVVTGPHEAPRKGGGGASSQDRQASVSVNIVVAGFSSVDRRKRGRNDKRIQELEITIAKAFSSTLHTHLFPHSTISLSLHVLSQDGSLLAALINASTLALVDAGIPMTDYLAACTSGSTSTYAAADEAADPLLDLNTQEEQELPHLTVATMGASDKVVVAVCESRVQLGRLEGLLAVGVSGCRQVRQFLDGVVKEKAEAMLA</sequence>
<dbReference type="SUPFAM" id="SSF54211">
    <property type="entry name" value="Ribosomal protein S5 domain 2-like"/>
    <property type="match status" value="1"/>
</dbReference>
<comment type="subcellular location">
    <subcellularLocation>
        <location evidence="1">Cytoplasm</location>
    </subcellularLocation>
    <subcellularLocation>
        <location evidence="2">Nucleus</location>
        <location evidence="2">Nucleolus</location>
    </subcellularLocation>
</comment>
<dbReference type="GO" id="GO:0000177">
    <property type="term" value="C:cytoplasmic exosome (RNase complex)"/>
    <property type="evidence" value="ECO:0007669"/>
    <property type="project" value="TreeGrafter"/>
</dbReference>
<keyword evidence="10" id="KW-1185">Reference proteome</keyword>
<dbReference type="PANTHER" id="PTHR11953">
    <property type="entry name" value="EXOSOME COMPLEX COMPONENT"/>
    <property type="match status" value="1"/>
</dbReference>
<organism evidence="9 10">
    <name type="scientific">Cephalotrichum gorgonifer</name>
    <dbReference type="NCBI Taxonomy" id="2041049"/>
    <lineage>
        <taxon>Eukaryota</taxon>
        <taxon>Fungi</taxon>
        <taxon>Dikarya</taxon>
        <taxon>Ascomycota</taxon>
        <taxon>Pezizomycotina</taxon>
        <taxon>Sordariomycetes</taxon>
        <taxon>Hypocreomycetidae</taxon>
        <taxon>Microascales</taxon>
        <taxon>Microascaceae</taxon>
        <taxon>Cephalotrichum</taxon>
    </lineage>
</organism>
<dbReference type="GO" id="GO:0003723">
    <property type="term" value="F:RNA binding"/>
    <property type="evidence" value="ECO:0007669"/>
    <property type="project" value="TreeGrafter"/>
</dbReference>
<dbReference type="Pfam" id="PF01138">
    <property type="entry name" value="RNase_PH"/>
    <property type="match status" value="1"/>
</dbReference>
<protein>
    <recommendedName>
        <fullName evidence="7">Ribosomal RNA-processing protein 41</fullName>
    </recommendedName>
</protein>
<dbReference type="GO" id="GO:0071028">
    <property type="term" value="P:nuclear mRNA surveillance"/>
    <property type="evidence" value="ECO:0007669"/>
    <property type="project" value="TreeGrafter"/>
</dbReference>
<evidence type="ECO:0000256" key="4">
    <source>
        <dbReference type="ARBA" id="ARBA00022490"/>
    </source>
</evidence>
<dbReference type="InterPro" id="IPR050080">
    <property type="entry name" value="RNase_PH"/>
</dbReference>
<keyword evidence="4" id="KW-0963">Cytoplasm</keyword>
<dbReference type="GO" id="GO:0034475">
    <property type="term" value="P:U4 snRNA 3'-end processing"/>
    <property type="evidence" value="ECO:0007669"/>
    <property type="project" value="TreeGrafter"/>
</dbReference>
<evidence type="ECO:0000256" key="2">
    <source>
        <dbReference type="ARBA" id="ARBA00004604"/>
    </source>
</evidence>
<comment type="caution">
    <text evidence="9">The sequence shown here is derived from an EMBL/GenBank/DDBJ whole genome shotgun (WGS) entry which is preliminary data.</text>
</comment>
<evidence type="ECO:0000259" key="8">
    <source>
        <dbReference type="Pfam" id="PF01138"/>
    </source>
</evidence>
<dbReference type="GO" id="GO:0005730">
    <property type="term" value="C:nucleolus"/>
    <property type="evidence" value="ECO:0007669"/>
    <property type="project" value="UniProtKB-SubCell"/>
</dbReference>
<dbReference type="SUPFAM" id="SSF55666">
    <property type="entry name" value="Ribonuclease PH domain 2-like"/>
    <property type="match status" value="1"/>
</dbReference>
<evidence type="ECO:0000256" key="1">
    <source>
        <dbReference type="ARBA" id="ARBA00004496"/>
    </source>
</evidence>
<feature type="domain" description="Exoribonuclease phosphorolytic" evidence="8">
    <location>
        <begin position="22"/>
        <end position="156"/>
    </location>
</feature>
<dbReference type="GO" id="GO:0071051">
    <property type="term" value="P:poly(A)-dependent snoRNA 3'-end processing"/>
    <property type="evidence" value="ECO:0007669"/>
    <property type="project" value="TreeGrafter"/>
</dbReference>
<dbReference type="EMBL" id="ONZQ02000006">
    <property type="protein sequence ID" value="SPO02572.1"/>
    <property type="molecule type" value="Genomic_DNA"/>
</dbReference>
<dbReference type="InterPro" id="IPR001247">
    <property type="entry name" value="ExoRNase_PH_dom1"/>
</dbReference>
<dbReference type="FunFam" id="3.30.230.70:FF:000004">
    <property type="entry name" value="Exosome complex component Rrp41"/>
    <property type="match status" value="1"/>
</dbReference>
<dbReference type="GO" id="GO:0016075">
    <property type="term" value="P:rRNA catabolic process"/>
    <property type="evidence" value="ECO:0007669"/>
    <property type="project" value="TreeGrafter"/>
</dbReference>
<dbReference type="PANTHER" id="PTHR11953:SF0">
    <property type="entry name" value="EXOSOME COMPLEX COMPONENT RRP41"/>
    <property type="match status" value="1"/>
</dbReference>
<dbReference type="Gene3D" id="3.30.230.70">
    <property type="entry name" value="GHMP Kinase, N-terminal domain"/>
    <property type="match status" value="1"/>
</dbReference>
<dbReference type="GO" id="GO:0000176">
    <property type="term" value="C:nuclear exosome (RNase complex)"/>
    <property type="evidence" value="ECO:0007669"/>
    <property type="project" value="TreeGrafter"/>
</dbReference>
<accession>A0AAE8MXZ8</accession>
<evidence type="ECO:0000256" key="3">
    <source>
        <dbReference type="ARBA" id="ARBA00006678"/>
    </source>
</evidence>
<dbReference type="CDD" id="cd11370">
    <property type="entry name" value="RNase_PH_RRP41"/>
    <property type="match status" value="1"/>
</dbReference>
<evidence type="ECO:0000256" key="6">
    <source>
        <dbReference type="ARBA" id="ARBA00063066"/>
    </source>
</evidence>
<evidence type="ECO:0000256" key="7">
    <source>
        <dbReference type="ARBA" id="ARBA00077929"/>
    </source>
</evidence>